<evidence type="ECO:0000313" key="3">
    <source>
        <dbReference type="EMBL" id="HIZ69226.1"/>
    </source>
</evidence>
<accession>A0A9D2FYW0</accession>
<feature type="region of interest" description="Disordered" evidence="1">
    <location>
        <begin position="552"/>
        <end position="617"/>
    </location>
</feature>
<reference evidence="3" key="1">
    <citation type="journal article" date="2021" name="PeerJ">
        <title>Extensive microbial diversity within the chicken gut microbiome revealed by metagenomics and culture.</title>
        <authorList>
            <person name="Gilroy R."/>
            <person name="Ravi A."/>
            <person name="Getino M."/>
            <person name="Pursley I."/>
            <person name="Horton D.L."/>
            <person name="Alikhan N.F."/>
            <person name="Baker D."/>
            <person name="Gharbi K."/>
            <person name="Hall N."/>
            <person name="Watson M."/>
            <person name="Adriaenssens E.M."/>
            <person name="Foster-Nyarko E."/>
            <person name="Jarju S."/>
            <person name="Secka A."/>
            <person name="Antonio M."/>
            <person name="Oren A."/>
            <person name="Chaudhuri R.R."/>
            <person name="La Ragione R."/>
            <person name="Hildebrand F."/>
            <person name="Pallen M.J."/>
        </authorList>
    </citation>
    <scope>NUCLEOTIDE SEQUENCE</scope>
    <source>
        <strain evidence="3">ChiHecec3B27-8219</strain>
    </source>
</reference>
<dbReference type="EMBL" id="DXBE01000038">
    <property type="protein sequence ID" value="HIZ69226.1"/>
    <property type="molecule type" value="Genomic_DNA"/>
</dbReference>
<name>A0A9D2FYW0_9BACT</name>
<feature type="domain" description="Organic solvent tolerance-like N-terminal" evidence="2">
    <location>
        <begin position="47"/>
        <end position="204"/>
    </location>
</feature>
<organism evidence="3 4">
    <name type="scientific">Candidatus Prevotella avicola</name>
    <dbReference type="NCBI Taxonomy" id="2838738"/>
    <lineage>
        <taxon>Bacteria</taxon>
        <taxon>Pseudomonadati</taxon>
        <taxon>Bacteroidota</taxon>
        <taxon>Bacteroidia</taxon>
        <taxon>Bacteroidales</taxon>
        <taxon>Prevotellaceae</taxon>
        <taxon>Prevotella</taxon>
    </lineage>
</organism>
<feature type="compositionally biased region" description="Basic and acidic residues" evidence="1">
    <location>
        <begin position="608"/>
        <end position="617"/>
    </location>
</feature>
<dbReference type="Proteomes" id="UP000824055">
    <property type="component" value="Unassembled WGS sequence"/>
</dbReference>
<proteinExistence type="predicted"/>
<protein>
    <recommendedName>
        <fullName evidence="2">Organic solvent tolerance-like N-terminal domain-containing protein</fullName>
    </recommendedName>
</protein>
<evidence type="ECO:0000259" key="2">
    <source>
        <dbReference type="Pfam" id="PF13100"/>
    </source>
</evidence>
<feature type="compositionally biased region" description="Polar residues" evidence="1">
    <location>
        <begin position="588"/>
        <end position="599"/>
    </location>
</feature>
<feature type="compositionally biased region" description="Polar residues" evidence="1">
    <location>
        <begin position="557"/>
        <end position="579"/>
    </location>
</feature>
<comment type="caution">
    <text evidence="3">The sequence shown here is derived from an EMBL/GenBank/DDBJ whole genome shotgun (WGS) entry which is preliminary data.</text>
</comment>
<dbReference type="InterPro" id="IPR005653">
    <property type="entry name" value="OstA-like_N"/>
</dbReference>
<reference evidence="3" key="2">
    <citation type="submission" date="2021-04" db="EMBL/GenBank/DDBJ databases">
        <authorList>
            <person name="Gilroy R."/>
        </authorList>
    </citation>
    <scope>NUCLEOTIDE SEQUENCE</scope>
    <source>
        <strain evidence="3">ChiHecec3B27-8219</strain>
    </source>
</reference>
<evidence type="ECO:0000313" key="4">
    <source>
        <dbReference type="Proteomes" id="UP000824055"/>
    </source>
</evidence>
<dbReference type="Gene3D" id="2.60.450.10">
    <property type="entry name" value="Lipopolysaccharide (LPS) transport protein A like domain"/>
    <property type="match status" value="2"/>
</dbReference>
<dbReference type="AlphaFoldDB" id="A0A9D2FYW0"/>
<dbReference type="Pfam" id="PF13100">
    <property type="entry name" value="OstA_2"/>
    <property type="match status" value="1"/>
</dbReference>
<evidence type="ECO:0000256" key="1">
    <source>
        <dbReference type="SAM" id="MobiDB-lite"/>
    </source>
</evidence>
<gene>
    <name evidence="3" type="ORF">H9966_04975</name>
</gene>
<sequence length="617" mass="70313">MTIKRWAGKHLNGHRIMLIVFLCLFGLCLSQAMRPSKKHQETREKGDRVYLLHADELYYDQWGDNPEAQILKGKVKFSHQGGILDCDSAYFFQASNSFQAFGHVHYYQGDTLSLNCDRAEYDGMVQMMRARHHVVLRHRTQTLRTDSLDYDRLYNYAYFFEGGTLVDGKDRLVADWGEYYLDTRLANFYYNVKLRSGEDLITTDTLFYDLSKSLAHVTGPSRIVSKNSVINTDNGFYDSDNKTAQLYQRSTVNDNGKNITADTLFYVKNGESEGFGNVVYEDTINKNGLTCEYFRYNDSTGIGFATNNPVMMDYSQGDTLWMHADTLRLETFFINTDSAYRKVHAYHKVRAYRSDIQAVCDSLVANSQDSCATMYKDPILWNGPSRQLLGEVIKVYSNDSTIRFAQVIGQALGLEQLPDSTHFNQLAAREMRAYFIDGNPRMGEAIGNVQSIYYPIDEKDSVLIGHNYLETDTMRMYMSPERKLQKIWASKSVATMYPVTQIPAQRFKLPSFAWFPQIRPIDKNDIFVWRGKGSQYELKAIKRNAPPLQKLRHKTTPRTMTADSTQAAPIAASQESTIPQEAIPAASEGQTRNMDSSATAIPKATISTEEKKSKTNP</sequence>